<evidence type="ECO:0000313" key="6">
    <source>
        <dbReference type="Proteomes" id="UP000587477"/>
    </source>
</evidence>
<name>A0A411A3Y3_BACVE</name>
<dbReference type="InterPro" id="IPR036388">
    <property type="entry name" value="WH-like_DNA-bd_sf"/>
</dbReference>
<keyword evidence="2" id="KW-0805">Transcription regulation</keyword>
<dbReference type="GO" id="GO:0000976">
    <property type="term" value="F:transcription cis-regulatory region binding"/>
    <property type="evidence" value="ECO:0007669"/>
    <property type="project" value="TreeGrafter"/>
</dbReference>
<protein>
    <submittedName>
        <fullName evidence="5">HTH-type transcriptional regulator CysL</fullName>
    </submittedName>
</protein>
<evidence type="ECO:0000256" key="3">
    <source>
        <dbReference type="ARBA" id="ARBA00023125"/>
    </source>
</evidence>
<gene>
    <name evidence="5" type="primary">cysL_1</name>
    <name evidence="5" type="ORF">BACVE_000690</name>
</gene>
<dbReference type="Gene3D" id="3.40.190.10">
    <property type="entry name" value="Periplasmic binding protein-like II"/>
    <property type="match status" value="2"/>
</dbReference>
<evidence type="ECO:0000256" key="4">
    <source>
        <dbReference type="ARBA" id="ARBA00023163"/>
    </source>
</evidence>
<dbReference type="FunFam" id="1.10.10.10:FF:000001">
    <property type="entry name" value="LysR family transcriptional regulator"/>
    <property type="match status" value="1"/>
</dbReference>
<accession>A0A411A3Y3</accession>
<dbReference type="CDD" id="cd05466">
    <property type="entry name" value="PBP2_LTTR_substrate"/>
    <property type="match status" value="1"/>
</dbReference>
<reference evidence="6" key="1">
    <citation type="submission" date="2020-10" db="EMBL/GenBank/DDBJ databases">
        <title>Complete genome sequence of Bacillus velezensis NST6.</title>
        <authorList>
            <person name="Choi J."/>
        </authorList>
    </citation>
    <scope>NUCLEOTIDE SEQUENCE [LARGE SCALE GENOMIC DNA]</scope>
    <source>
        <strain evidence="6">NST6</strain>
    </source>
</reference>
<dbReference type="PANTHER" id="PTHR30126:SF64">
    <property type="entry name" value="HTH-TYPE TRANSCRIPTIONAL REGULATOR CITR"/>
    <property type="match status" value="1"/>
</dbReference>
<dbReference type="SUPFAM" id="SSF46785">
    <property type="entry name" value="Winged helix' DNA-binding domain"/>
    <property type="match status" value="1"/>
</dbReference>
<dbReference type="Pfam" id="PF00126">
    <property type="entry name" value="HTH_1"/>
    <property type="match status" value="1"/>
</dbReference>
<dbReference type="PANTHER" id="PTHR30126">
    <property type="entry name" value="HTH-TYPE TRANSCRIPTIONAL REGULATOR"/>
    <property type="match status" value="1"/>
</dbReference>
<comment type="similarity">
    <text evidence="1">Belongs to the LysR transcriptional regulatory family.</text>
</comment>
<keyword evidence="4" id="KW-0804">Transcription</keyword>
<dbReference type="Gene3D" id="1.10.10.10">
    <property type="entry name" value="Winged helix-like DNA-binding domain superfamily/Winged helix DNA-binding domain"/>
    <property type="match status" value="1"/>
</dbReference>
<dbReference type="InterPro" id="IPR000847">
    <property type="entry name" value="LysR_HTH_N"/>
</dbReference>
<dbReference type="GO" id="GO:0003700">
    <property type="term" value="F:DNA-binding transcription factor activity"/>
    <property type="evidence" value="ECO:0007669"/>
    <property type="project" value="InterPro"/>
</dbReference>
<dbReference type="Proteomes" id="UP000587477">
    <property type="component" value="Chromosome"/>
</dbReference>
<keyword evidence="3" id="KW-0238">DNA-binding</keyword>
<dbReference type="AlphaFoldDB" id="A0A411A3Y3"/>
<dbReference type="PRINTS" id="PR00039">
    <property type="entry name" value="HTHLYSR"/>
</dbReference>
<proteinExistence type="inferred from homology"/>
<evidence type="ECO:0000256" key="2">
    <source>
        <dbReference type="ARBA" id="ARBA00023015"/>
    </source>
</evidence>
<dbReference type="SUPFAM" id="SSF53850">
    <property type="entry name" value="Periplasmic binding protein-like II"/>
    <property type="match status" value="1"/>
</dbReference>
<dbReference type="InterPro" id="IPR036390">
    <property type="entry name" value="WH_DNA-bd_sf"/>
</dbReference>
<evidence type="ECO:0000256" key="1">
    <source>
        <dbReference type="ARBA" id="ARBA00009437"/>
    </source>
</evidence>
<organism evidence="5 6">
    <name type="scientific">Bacillus velezensis</name>
    <dbReference type="NCBI Taxonomy" id="492670"/>
    <lineage>
        <taxon>Bacteria</taxon>
        <taxon>Bacillati</taxon>
        <taxon>Bacillota</taxon>
        <taxon>Bacilli</taxon>
        <taxon>Bacillales</taxon>
        <taxon>Bacillaceae</taxon>
        <taxon>Bacillus</taxon>
        <taxon>Bacillus amyloliquefaciens group</taxon>
    </lineage>
</organism>
<dbReference type="Pfam" id="PF03466">
    <property type="entry name" value="LysR_substrate"/>
    <property type="match status" value="1"/>
</dbReference>
<evidence type="ECO:0000313" key="5">
    <source>
        <dbReference type="EMBL" id="QOY25761.1"/>
    </source>
</evidence>
<dbReference type="EMBL" id="CP063687">
    <property type="protein sequence ID" value="QOY25761.1"/>
    <property type="molecule type" value="Genomic_DNA"/>
</dbReference>
<dbReference type="InterPro" id="IPR005119">
    <property type="entry name" value="LysR_subst-bd"/>
</dbReference>
<dbReference type="RefSeq" id="WP_025649531.1">
    <property type="nucleotide sequence ID" value="NZ_BDDG01000003.1"/>
</dbReference>
<dbReference type="PROSITE" id="PS50931">
    <property type="entry name" value="HTH_LYSR"/>
    <property type="match status" value="1"/>
</dbReference>
<sequence>MDFKWLHTFVTAAKYENFRKTAETLFLSQPTVTVHIKLLEKEISCKLFQRSGRKIQLTEEGKAYVPFAMRLLEDYENSMAELHRVRQGYSHTLTLAVSPLIADTVLPSVMKRYTEDNKETEMTVTIFESEEIASQIRNGSADIGLSCLKVQSSSLTCRPLYNDPVVLVAPPGRKPGTGKADEVKDLFGQYLLLTHNHPDYWDDLLRQVRIQFPFVRTMKVTQTHITKRFIKEGLGVSFLPLSAVRAELAAGSMIEIPCEFAQMPSAGAYAIALYENEKKKTFLDFLSHFHFR</sequence>